<dbReference type="Proteomes" id="UP000015103">
    <property type="component" value="Unassembled WGS sequence"/>
</dbReference>
<protein>
    <submittedName>
        <fullName evidence="2">Uncharacterized protein</fullName>
    </submittedName>
</protein>
<dbReference type="HOGENOM" id="CLU_750785_0_0_1"/>
<dbReference type="InParanoid" id="T1ICE6"/>
<reference evidence="2" key="1">
    <citation type="submission" date="2015-05" db="UniProtKB">
        <authorList>
            <consortium name="EnsemblMetazoa"/>
        </authorList>
    </citation>
    <scope>IDENTIFICATION</scope>
</reference>
<dbReference type="VEuPathDB" id="VectorBase:RPRC013966"/>
<dbReference type="EnsemblMetazoa" id="RPRC013966-RA">
    <property type="protein sequence ID" value="RPRC013966-PA"/>
    <property type="gene ID" value="RPRC013966"/>
</dbReference>
<evidence type="ECO:0000313" key="3">
    <source>
        <dbReference type="Proteomes" id="UP000015103"/>
    </source>
</evidence>
<sequence>MPIYSTWALHPTTNLVAADEFRPNAKIGHAEPHIYLKPREPYDTLQPPPLPRPQFLRLEQEIEETKPLVHRRNGQTSRVTTLQMMQGTPTSKRAALRIEDSNENEPVFVVYPSNGNNAPSPPSDGVVVGTRGPQRPLPPDNLDIGDDLDSFPLDNNKNFQARVDTPVLKSKPSTSKPIIKNEFPYALIKPNQEEQNTPGSEVSKEYTAFSPTVTSIEKDHDTEINIIPYLQDYMPFATKKPQHKDTWILGTEIKHAPATVGAKPASIEMTPAPYKNDNHRVVNEGPQPQDFQAPFHASLTAPSQGWSVVQKKPNKEKSSEESTTAKDLNEEQTTEEPKFDIQNFKPQLFGGFKPIVPPADTENKEKVHH</sequence>
<evidence type="ECO:0000313" key="2">
    <source>
        <dbReference type="EnsemblMetazoa" id="RPRC013966-PA"/>
    </source>
</evidence>
<keyword evidence="3" id="KW-1185">Reference proteome</keyword>
<dbReference type="EMBL" id="ACPB03017464">
    <property type="status" value="NOT_ANNOTATED_CDS"/>
    <property type="molecule type" value="Genomic_DNA"/>
</dbReference>
<proteinExistence type="predicted"/>
<organism evidence="2 3">
    <name type="scientific">Rhodnius prolixus</name>
    <name type="common">Triatomid bug</name>
    <dbReference type="NCBI Taxonomy" id="13249"/>
    <lineage>
        <taxon>Eukaryota</taxon>
        <taxon>Metazoa</taxon>
        <taxon>Ecdysozoa</taxon>
        <taxon>Arthropoda</taxon>
        <taxon>Hexapoda</taxon>
        <taxon>Insecta</taxon>
        <taxon>Pterygota</taxon>
        <taxon>Neoptera</taxon>
        <taxon>Paraneoptera</taxon>
        <taxon>Hemiptera</taxon>
        <taxon>Heteroptera</taxon>
        <taxon>Panheteroptera</taxon>
        <taxon>Cimicomorpha</taxon>
        <taxon>Reduviidae</taxon>
        <taxon>Triatominae</taxon>
        <taxon>Rhodnius</taxon>
    </lineage>
</organism>
<dbReference type="EMBL" id="ACPB03017463">
    <property type="status" value="NOT_ANNOTATED_CDS"/>
    <property type="molecule type" value="Genomic_DNA"/>
</dbReference>
<feature type="region of interest" description="Disordered" evidence="1">
    <location>
        <begin position="302"/>
        <end position="369"/>
    </location>
</feature>
<evidence type="ECO:0000256" key="1">
    <source>
        <dbReference type="SAM" id="MobiDB-lite"/>
    </source>
</evidence>
<dbReference type="AlphaFoldDB" id="T1ICE6"/>
<dbReference type="eggNOG" id="ENOG502QQV3">
    <property type="taxonomic scope" value="Eukaryota"/>
</dbReference>
<dbReference type="STRING" id="13249.T1ICE6"/>
<feature type="compositionally biased region" description="Basic and acidic residues" evidence="1">
    <location>
        <begin position="313"/>
        <end position="339"/>
    </location>
</feature>
<accession>T1ICE6</accession>
<name>T1ICE6_RHOPR</name>